<dbReference type="EMBL" id="BAAATJ010000002">
    <property type="protein sequence ID" value="GAA2386970.1"/>
    <property type="molecule type" value="Genomic_DNA"/>
</dbReference>
<protein>
    <recommendedName>
        <fullName evidence="3">Small CPxCG-related zinc finger protein</fullName>
    </recommendedName>
</protein>
<evidence type="ECO:0008006" key="3">
    <source>
        <dbReference type="Google" id="ProtNLM"/>
    </source>
</evidence>
<keyword evidence="2" id="KW-1185">Reference proteome</keyword>
<gene>
    <name evidence="1" type="ORF">GCM10010420_07330</name>
</gene>
<sequence>MVEETNDQPRSTCKQCHRPFDPTDKRWDGRAEYGDSGACRSCVDRCHESTDAFHICAVCTAPN</sequence>
<organism evidence="1 2">
    <name type="scientific">Streptomyces glaucosporus</name>
    <dbReference type="NCBI Taxonomy" id="284044"/>
    <lineage>
        <taxon>Bacteria</taxon>
        <taxon>Bacillati</taxon>
        <taxon>Actinomycetota</taxon>
        <taxon>Actinomycetes</taxon>
        <taxon>Kitasatosporales</taxon>
        <taxon>Streptomycetaceae</taxon>
        <taxon>Streptomyces</taxon>
    </lineage>
</organism>
<reference evidence="2" key="1">
    <citation type="journal article" date="2019" name="Int. J. Syst. Evol. Microbiol.">
        <title>The Global Catalogue of Microorganisms (GCM) 10K type strain sequencing project: providing services to taxonomists for standard genome sequencing and annotation.</title>
        <authorList>
            <consortium name="The Broad Institute Genomics Platform"/>
            <consortium name="The Broad Institute Genome Sequencing Center for Infectious Disease"/>
            <person name="Wu L."/>
            <person name="Ma J."/>
        </authorList>
    </citation>
    <scope>NUCLEOTIDE SEQUENCE [LARGE SCALE GENOMIC DNA]</scope>
    <source>
        <strain evidence="2">JCM 6921</strain>
    </source>
</reference>
<name>A0ABP5UTI5_9ACTN</name>
<dbReference type="Proteomes" id="UP001500058">
    <property type="component" value="Unassembled WGS sequence"/>
</dbReference>
<evidence type="ECO:0000313" key="2">
    <source>
        <dbReference type="Proteomes" id="UP001500058"/>
    </source>
</evidence>
<accession>A0ABP5UTI5</accession>
<evidence type="ECO:0000313" key="1">
    <source>
        <dbReference type="EMBL" id="GAA2386970.1"/>
    </source>
</evidence>
<proteinExistence type="predicted"/>
<comment type="caution">
    <text evidence="1">The sequence shown here is derived from an EMBL/GenBank/DDBJ whole genome shotgun (WGS) entry which is preliminary data.</text>
</comment>
<dbReference type="RefSeq" id="WP_344629340.1">
    <property type="nucleotide sequence ID" value="NZ_BAAATJ010000002.1"/>
</dbReference>